<gene>
    <name evidence="1" type="ORF">EVAR_9655_1</name>
</gene>
<accession>A0A4C1TL27</accession>
<reference evidence="1 2" key="1">
    <citation type="journal article" date="2019" name="Commun. Biol.">
        <title>The bagworm genome reveals a unique fibroin gene that provides high tensile strength.</title>
        <authorList>
            <person name="Kono N."/>
            <person name="Nakamura H."/>
            <person name="Ohtoshi R."/>
            <person name="Tomita M."/>
            <person name="Numata K."/>
            <person name="Arakawa K."/>
        </authorList>
    </citation>
    <scope>NUCLEOTIDE SEQUENCE [LARGE SCALE GENOMIC DNA]</scope>
</reference>
<keyword evidence="2" id="KW-1185">Reference proteome</keyword>
<proteinExistence type="predicted"/>
<dbReference type="AlphaFoldDB" id="A0A4C1TL27"/>
<dbReference type="OrthoDB" id="6878635at2759"/>
<dbReference type="Proteomes" id="UP000299102">
    <property type="component" value="Unassembled WGS sequence"/>
</dbReference>
<evidence type="ECO:0000313" key="2">
    <source>
        <dbReference type="Proteomes" id="UP000299102"/>
    </source>
</evidence>
<sequence>MQVQGFVKRDINNGNSDTSAMPYHVIIQHTTQLKNCLDQHLAGIVGEVKPEKFKPVIDMAGDEVNKILKTWSDLTAAFTPAPDAKADQL</sequence>
<protein>
    <submittedName>
        <fullName evidence="1">Uncharacterized protein</fullName>
    </submittedName>
</protein>
<organism evidence="1 2">
    <name type="scientific">Eumeta variegata</name>
    <name type="common">Bagworm moth</name>
    <name type="synonym">Eumeta japonica</name>
    <dbReference type="NCBI Taxonomy" id="151549"/>
    <lineage>
        <taxon>Eukaryota</taxon>
        <taxon>Metazoa</taxon>
        <taxon>Ecdysozoa</taxon>
        <taxon>Arthropoda</taxon>
        <taxon>Hexapoda</taxon>
        <taxon>Insecta</taxon>
        <taxon>Pterygota</taxon>
        <taxon>Neoptera</taxon>
        <taxon>Endopterygota</taxon>
        <taxon>Lepidoptera</taxon>
        <taxon>Glossata</taxon>
        <taxon>Ditrysia</taxon>
        <taxon>Tineoidea</taxon>
        <taxon>Psychidae</taxon>
        <taxon>Oiketicinae</taxon>
        <taxon>Eumeta</taxon>
    </lineage>
</organism>
<dbReference type="EMBL" id="BGZK01000066">
    <property type="protein sequence ID" value="GBP14754.1"/>
    <property type="molecule type" value="Genomic_DNA"/>
</dbReference>
<evidence type="ECO:0000313" key="1">
    <source>
        <dbReference type="EMBL" id="GBP14754.1"/>
    </source>
</evidence>
<comment type="caution">
    <text evidence="1">The sequence shown here is derived from an EMBL/GenBank/DDBJ whole genome shotgun (WGS) entry which is preliminary data.</text>
</comment>
<name>A0A4C1TL27_EUMVA</name>